<organism evidence="2 3">
    <name type="scientific">Kocuria gwangalliensis</name>
    <dbReference type="NCBI Taxonomy" id="501592"/>
    <lineage>
        <taxon>Bacteria</taxon>
        <taxon>Bacillati</taxon>
        <taxon>Actinomycetota</taxon>
        <taxon>Actinomycetes</taxon>
        <taxon>Micrococcales</taxon>
        <taxon>Micrococcaceae</taxon>
        <taxon>Kocuria</taxon>
    </lineage>
</organism>
<dbReference type="Proteomes" id="UP001501446">
    <property type="component" value="Unassembled WGS sequence"/>
</dbReference>
<feature type="transmembrane region" description="Helical" evidence="1">
    <location>
        <begin position="190"/>
        <end position="208"/>
    </location>
</feature>
<dbReference type="PIRSF" id="PIRSF010219">
    <property type="entry name" value="UCP010219"/>
    <property type="match status" value="1"/>
</dbReference>
<keyword evidence="1" id="KW-1133">Transmembrane helix</keyword>
<feature type="transmembrane region" description="Helical" evidence="1">
    <location>
        <begin position="42"/>
        <end position="71"/>
    </location>
</feature>
<evidence type="ECO:0000256" key="1">
    <source>
        <dbReference type="SAM" id="Phobius"/>
    </source>
</evidence>
<evidence type="ECO:0000313" key="2">
    <source>
        <dbReference type="EMBL" id="GAA4703052.1"/>
    </source>
</evidence>
<protein>
    <submittedName>
        <fullName evidence="2">DUF3159 domain-containing protein</fullName>
    </submittedName>
</protein>
<evidence type="ECO:0000313" key="3">
    <source>
        <dbReference type="Proteomes" id="UP001501446"/>
    </source>
</evidence>
<keyword evidence="1" id="KW-0472">Membrane</keyword>
<feature type="transmembrane region" description="Helical" evidence="1">
    <location>
        <begin position="83"/>
        <end position="102"/>
    </location>
</feature>
<dbReference type="Pfam" id="PF11361">
    <property type="entry name" value="DUF3159"/>
    <property type="match status" value="1"/>
</dbReference>
<keyword evidence="1" id="KW-0812">Transmembrane</keyword>
<name>A0ABP8X8N6_9MICC</name>
<dbReference type="InterPro" id="IPR016566">
    <property type="entry name" value="UCP010219"/>
</dbReference>
<accession>A0ABP8X8N6</accession>
<reference evidence="3" key="1">
    <citation type="journal article" date="2019" name="Int. J. Syst. Evol. Microbiol.">
        <title>The Global Catalogue of Microorganisms (GCM) 10K type strain sequencing project: providing services to taxonomists for standard genome sequencing and annotation.</title>
        <authorList>
            <consortium name="The Broad Institute Genomics Platform"/>
            <consortium name="The Broad Institute Genome Sequencing Center for Infectious Disease"/>
            <person name="Wu L."/>
            <person name="Ma J."/>
        </authorList>
    </citation>
    <scope>NUCLEOTIDE SEQUENCE [LARGE SCALE GENOMIC DNA]</scope>
    <source>
        <strain evidence="3">JCM 18958</strain>
    </source>
</reference>
<gene>
    <name evidence="2" type="ORF">GCM10025781_22190</name>
</gene>
<sequence>MEQAMGDYAKRAGLRRDEHGQLDVLHAVGGWRGLLEAILPGLIFLVVFLLTQQLVIALVASLATASLFAVVRLAQRQSLMQSITGLIGVAVCALFARAGGQALDYYVPGFFINIAWFIGLSISAAVGWPLLGVFFGYVRGEGMDWRKDRQRRSAYQRATLLLIVMFAARLLVQVPLYFAENVAALGVTRLVMGVPLYALVLWLGWMLTRPVRSRR</sequence>
<comment type="caution">
    <text evidence="2">The sequence shown here is derived from an EMBL/GenBank/DDBJ whole genome shotgun (WGS) entry which is preliminary data.</text>
</comment>
<keyword evidence="3" id="KW-1185">Reference proteome</keyword>
<dbReference type="EMBL" id="BAABLN010000033">
    <property type="protein sequence ID" value="GAA4703052.1"/>
    <property type="molecule type" value="Genomic_DNA"/>
</dbReference>
<feature type="transmembrane region" description="Helical" evidence="1">
    <location>
        <begin position="159"/>
        <end position="178"/>
    </location>
</feature>
<proteinExistence type="predicted"/>
<feature type="transmembrane region" description="Helical" evidence="1">
    <location>
        <begin position="114"/>
        <end position="138"/>
    </location>
</feature>